<keyword evidence="3" id="KW-1185">Reference proteome</keyword>
<dbReference type="Proteomes" id="UP000005926">
    <property type="component" value="Unassembled WGS sequence"/>
</dbReference>
<dbReference type="Gene3D" id="3.40.630.30">
    <property type="match status" value="1"/>
</dbReference>
<dbReference type="PANTHER" id="PTHR43441:SF2">
    <property type="entry name" value="FAMILY ACETYLTRANSFERASE, PUTATIVE (AFU_ORTHOLOGUE AFUA_7G00850)-RELATED"/>
    <property type="match status" value="1"/>
</dbReference>
<dbReference type="GO" id="GO:0008999">
    <property type="term" value="F:protein-N-terminal-alanine acetyltransferase activity"/>
    <property type="evidence" value="ECO:0007669"/>
    <property type="project" value="TreeGrafter"/>
</dbReference>
<dbReference type="GO" id="GO:1990189">
    <property type="term" value="F:protein N-terminal-serine acetyltransferase activity"/>
    <property type="evidence" value="ECO:0007669"/>
    <property type="project" value="TreeGrafter"/>
</dbReference>
<gene>
    <name evidence="2" type="ORF">HMPREF0444_1689</name>
</gene>
<evidence type="ECO:0000313" key="2">
    <source>
        <dbReference type="EMBL" id="EEW36570.1"/>
    </source>
</evidence>
<dbReference type="SUPFAM" id="SSF55729">
    <property type="entry name" value="Acyl-CoA N-acyltransferases (Nat)"/>
    <property type="match status" value="1"/>
</dbReference>
<dbReference type="eggNOG" id="COG1670">
    <property type="taxonomic scope" value="Bacteria"/>
</dbReference>
<feature type="domain" description="N-acetyltransferase" evidence="1">
    <location>
        <begin position="33"/>
        <end position="190"/>
    </location>
</feature>
<dbReference type="GeneID" id="78412542"/>
<organism evidence="2 3">
    <name type="scientific">Granulicatella adiacens ATCC 49175</name>
    <dbReference type="NCBI Taxonomy" id="638301"/>
    <lineage>
        <taxon>Bacteria</taxon>
        <taxon>Bacillati</taxon>
        <taxon>Bacillota</taxon>
        <taxon>Bacilli</taxon>
        <taxon>Lactobacillales</taxon>
        <taxon>Carnobacteriaceae</taxon>
        <taxon>Granulicatella</taxon>
    </lineage>
</organism>
<evidence type="ECO:0000313" key="3">
    <source>
        <dbReference type="Proteomes" id="UP000005926"/>
    </source>
</evidence>
<dbReference type="STRING" id="638301.HMPREF0444_1689"/>
<dbReference type="InterPro" id="IPR051908">
    <property type="entry name" value="Ribosomal_N-acetyltransferase"/>
</dbReference>
<keyword evidence="2" id="KW-0808">Transferase</keyword>
<proteinExistence type="predicted"/>
<dbReference type="InterPro" id="IPR000182">
    <property type="entry name" value="GNAT_dom"/>
</dbReference>
<dbReference type="HOGENOM" id="CLU_013985_1_2_9"/>
<dbReference type="Pfam" id="PF13302">
    <property type="entry name" value="Acetyltransf_3"/>
    <property type="match status" value="1"/>
</dbReference>
<accession>C8NIE4</accession>
<dbReference type="InterPro" id="IPR016181">
    <property type="entry name" value="Acyl_CoA_acyltransferase"/>
</dbReference>
<name>C8NIE4_9LACT</name>
<sequence>MKTNEFGQVIGEAVPGFTPGVLPTAASIEGRYTRLEKLNESHKEALYAVYGPDTPAHMWTYLAGSSVANKAEWDELFERLLRDSSKFYYVILDKNTQKALGTFALMRLDTANRVVEIGSVTYLPELQRTRIATEAQYLMARYVFEEMGYRRYEWKCDALNEPSKRAAKRLGFTYEGRFRQAVVYKGRTRDTDWYSMIDQEWPKRKERFEKWLHPENFNEEGVQYHSLSQQSL</sequence>
<dbReference type="PROSITE" id="PS51186">
    <property type="entry name" value="GNAT"/>
    <property type="match status" value="1"/>
</dbReference>
<protein>
    <submittedName>
        <fullName evidence="2">Acetyltransferase, GNAT family</fullName>
    </submittedName>
</protein>
<dbReference type="AlphaFoldDB" id="C8NIE4"/>
<comment type="caution">
    <text evidence="2">The sequence shown here is derived from an EMBL/GenBank/DDBJ whole genome shotgun (WGS) entry which is preliminary data.</text>
</comment>
<dbReference type="FunFam" id="3.40.630.30:FF:000047">
    <property type="entry name" value="Acetyltransferase, GNAT family"/>
    <property type="match status" value="1"/>
</dbReference>
<dbReference type="EMBL" id="ACKZ01000028">
    <property type="protein sequence ID" value="EEW36570.1"/>
    <property type="molecule type" value="Genomic_DNA"/>
</dbReference>
<reference evidence="2 3" key="1">
    <citation type="submission" date="2009-08" db="EMBL/GenBank/DDBJ databases">
        <authorList>
            <person name="Muzny D."/>
            <person name="Qin X."/>
            <person name="Deng J."/>
            <person name="Jiang H."/>
            <person name="Liu Y."/>
            <person name="Qu J."/>
            <person name="Song X.-Z."/>
            <person name="Zhang L."/>
            <person name="Thornton R."/>
            <person name="Coyle M."/>
            <person name="Francisco L."/>
            <person name="Jackson L."/>
            <person name="Javaid M."/>
            <person name="Korchina V."/>
            <person name="Kovar C."/>
            <person name="Mata R."/>
            <person name="Mathew T."/>
            <person name="Ngo R."/>
            <person name="Nguyen L."/>
            <person name="Nguyen N."/>
            <person name="Okwuonu G."/>
            <person name="Ongeri F."/>
            <person name="Pham C."/>
            <person name="Simmons D."/>
            <person name="Wilczek-Boney K."/>
            <person name="Hale W."/>
            <person name="Jakkamsetti A."/>
            <person name="Pham P."/>
            <person name="Ruth R."/>
            <person name="San Lucas F."/>
            <person name="Warren J."/>
            <person name="Zhang J."/>
            <person name="Zhao Z."/>
            <person name="Zhou C."/>
            <person name="Zhu D."/>
            <person name="Lee S."/>
            <person name="Bess C."/>
            <person name="Blankenburg K."/>
            <person name="Forbes L."/>
            <person name="Fu Q."/>
            <person name="Gubbala S."/>
            <person name="Hirani K."/>
            <person name="Jayaseelan J.C."/>
            <person name="Lara F."/>
            <person name="Munidasa M."/>
            <person name="Palculict T."/>
            <person name="Patil S."/>
            <person name="Pu L.-L."/>
            <person name="Saada N."/>
            <person name="Tang L."/>
            <person name="Weissenberger G."/>
            <person name="Zhu Y."/>
            <person name="Hemphill L."/>
            <person name="Shang Y."/>
            <person name="Youmans B."/>
            <person name="Ayvaz T."/>
            <person name="Ross M."/>
            <person name="Santibanez J."/>
            <person name="Aqrawi P."/>
            <person name="Gross S."/>
            <person name="Joshi V."/>
            <person name="Fowler G."/>
            <person name="Nazareth L."/>
            <person name="Reid J."/>
            <person name="Worley K."/>
            <person name="Petrosino J."/>
            <person name="Highlander S."/>
            <person name="Gibbs R."/>
        </authorList>
    </citation>
    <scope>NUCLEOTIDE SEQUENCE [LARGE SCALE GENOMIC DNA]</scope>
    <source>
        <strain evidence="2 3">ATCC 49175</strain>
    </source>
</reference>
<dbReference type="RefSeq" id="WP_005606242.1">
    <property type="nucleotide sequence ID" value="NZ_CP102283.1"/>
</dbReference>
<evidence type="ECO:0000259" key="1">
    <source>
        <dbReference type="PROSITE" id="PS51186"/>
    </source>
</evidence>
<dbReference type="PANTHER" id="PTHR43441">
    <property type="entry name" value="RIBOSOMAL-PROTEIN-SERINE ACETYLTRANSFERASE"/>
    <property type="match status" value="1"/>
</dbReference>